<protein>
    <submittedName>
        <fullName evidence="1">Uncharacterized protein</fullName>
    </submittedName>
</protein>
<organism evidence="1 2">
    <name type="scientific">Smallanthus sonchifolius</name>
    <dbReference type="NCBI Taxonomy" id="185202"/>
    <lineage>
        <taxon>Eukaryota</taxon>
        <taxon>Viridiplantae</taxon>
        <taxon>Streptophyta</taxon>
        <taxon>Embryophyta</taxon>
        <taxon>Tracheophyta</taxon>
        <taxon>Spermatophyta</taxon>
        <taxon>Magnoliopsida</taxon>
        <taxon>eudicotyledons</taxon>
        <taxon>Gunneridae</taxon>
        <taxon>Pentapetalae</taxon>
        <taxon>asterids</taxon>
        <taxon>campanulids</taxon>
        <taxon>Asterales</taxon>
        <taxon>Asteraceae</taxon>
        <taxon>Asteroideae</taxon>
        <taxon>Heliantheae alliance</taxon>
        <taxon>Millerieae</taxon>
        <taxon>Smallanthus</taxon>
    </lineage>
</organism>
<evidence type="ECO:0000313" key="1">
    <source>
        <dbReference type="EMBL" id="KAI3784123.1"/>
    </source>
</evidence>
<reference evidence="1 2" key="2">
    <citation type="journal article" date="2022" name="Mol. Ecol. Resour.">
        <title>The genomes of chicory, endive, great burdock and yacon provide insights into Asteraceae paleo-polyploidization history and plant inulin production.</title>
        <authorList>
            <person name="Fan W."/>
            <person name="Wang S."/>
            <person name="Wang H."/>
            <person name="Wang A."/>
            <person name="Jiang F."/>
            <person name="Liu H."/>
            <person name="Zhao H."/>
            <person name="Xu D."/>
            <person name="Zhang Y."/>
        </authorList>
    </citation>
    <scope>NUCLEOTIDE SEQUENCE [LARGE SCALE GENOMIC DNA]</scope>
    <source>
        <strain evidence="2">cv. Yunnan</strain>
        <tissue evidence="1">Leaves</tissue>
    </source>
</reference>
<evidence type="ECO:0000313" key="2">
    <source>
        <dbReference type="Proteomes" id="UP001056120"/>
    </source>
</evidence>
<keyword evidence="2" id="KW-1185">Reference proteome</keyword>
<proteinExistence type="predicted"/>
<gene>
    <name evidence="1" type="ORF">L1987_43216</name>
</gene>
<dbReference type="EMBL" id="CM042031">
    <property type="protein sequence ID" value="KAI3784123.1"/>
    <property type="molecule type" value="Genomic_DNA"/>
</dbReference>
<sequence>MNLLIEKENGKRMKDNTTSLRRNKDKKGNAAYQQVKPSSHATNHSIDNDEILDDDISYKATGGAVLQIVIDFYQRV</sequence>
<reference evidence="2" key="1">
    <citation type="journal article" date="2022" name="Mol. Ecol. Resour.">
        <title>The genomes of chicory, endive, great burdock and yacon provide insights into Asteraceae palaeo-polyploidization history and plant inulin production.</title>
        <authorList>
            <person name="Fan W."/>
            <person name="Wang S."/>
            <person name="Wang H."/>
            <person name="Wang A."/>
            <person name="Jiang F."/>
            <person name="Liu H."/>
            <person name="Zhao H."/>
            <person name="Xu D."/>
            <person name="Zhang Y."/>
        </authorList>
    </citation>
    <scope>NUCLEOTIDE SEQUENCE [LARGE SCALE GENOMIC DNA]</scope>
    <source>
        <strain evidence="2">cv. Yunnan</strain>
    </source>
</reference>
<name>A0ACB9GLR9_9ASTR</name>
<comment type="caution">
    <text evidence="1">The sequence shown here is derived from an EMBL/GenBank/DDBJ whole genome shotgun (WGS) entry which is preliminary data.</text>
</comment>
<dbReference type="Proteomes" id="UP001056120">
    <property type="component" value="Linkage Group LG14"/>
</dbReference>
<accession>A0ACB9GLR9</accession>